<feature type="domain" description="Putative DnaT-like" evidence="1">
    <location>
        <begin position="3"/>
        <end position="145"/>
    </location>
</feature>
<gene>
    <name evidence="2" type="ORF">DPV98_10520</name>
</gene>
<dbReference type="Proteomes" id="UP000253999">
    <property type="component" value="Unassembled WGS sequence"/>
</dbReference>
<reference evidence="2 3" key="1">
    <citation type="submission" date="2018-05" db="EMBL/GenBank/DDBJ databases">
        <title>Draft Genome Sequences for a Diverse set of 7 Haemophilus Species.</title>
        <authorList>
            <person name="Nichols M."/>
            <person name="Topaz N."/>
            <person name="Wang X."/>
            <person name="Wang X."/>
            <person name="Boxrud D."/>
        </authorList>
    </citation>
    <scope>NUCLEOTIDE SEQUENCE [LARGE SCALE GENOMIC DNA]</scope>
    <source>
        <strain evidence="2 3">C2010039593</strain>
    </source>
</reference>
<evidence type="ECO:0000313" key="2">
    <source>
        <dbReference type="EMBL" id="RDE99752.1"/>
    </source>
</evidence>
<organism evidence="2 3">
    <name type="scientific">Haemophilus parahaemolyticus</name>
    <dbReference type="NCBI Taxonomy" id="735"/>
    <lineage>
        <taxon>Bacteria</taxon>
        <taxon>Pseudomonadati</taxon>
        <taxon>Pseudomonadota</taxon>
        <taxon>Gammaproteobacteria</taxon>
        <taxon>Pasteurellales</taxon>
        <taxon>Pasteurellaceae</taxon>
        <taxon>Haemophilus</taxon>
    </lineage>
</organism>
<comment type="caution">
    <text evidence="2">The sequence shown here is derived from an EMBL/GenBank/DDBJ whole genome shotgun (WGS) entry which is preliminary data.</text>
</comment>
<dbReference type="RefSeq" id="WP_111313695.1">
    <property type="nucleotide sequence ID" value="NZ_QEQD01000015.1"/>
</dbReference>
<evidence type="ECO:0000313" key="3">
    <source>
        <dbReference type="Proteomes" id="UP000253999"/>
    </source>
</evidence>
<dbReference type="AlphaFoldDB" id="A0A369Z460"/>
<dbReference type="Pfam" id="PF20557">
    <property type="entry name" value="DnaT_2"/>
    <property type="match status" value="1"/>
</dbReference>
<proteinExistence type="predicted"/>
<accession>A0A369Z460</accession>
<sequence length="145" mass="16561">MTAYLSVEEADAYHNLRMSKEAWAALDEEEKARRLVSASDFLDVNYRFMGEKADPLQLRQFPRKGFESLKIPTAIIYAVCELALQENLNQNAEQKMTSVKVGSLSVNYDNRSTIADSSNRFDYVRQLLVAWLDRSSFGVVKLERG</sequence>
<evidence type="ECO:0000259" key="1">
    <source>
        <dbReference type="Pfam" id="PF20557"/>
    </source>
</evidence>
<protein>
    <recommendedName>
        <fullName evidence="1">Putative DnaT-like domain-containing protein</fullName>
    </recommendedName>
</protein>
<dbReference type="EMBL" id="QEQD01000015">
    <property type="protein sequence ID" value="RDE99752.1"/>
    <property type="molecule type" value="Genomic_DNA"/>
</dbReference>
<dbReference type="InterPro" id="IPR046787">
    <property type="entry name" value="DnaT_2"/>
</dbReference>
<dbReference type="STRING" id="735.B0185_01735"/>
<name>A0A369Z460_HAEPH</name>